<dbReference type="GO" id="GO:0003724">
    <property type="term" value="F:RNA helicase activity"/>
    <property type="evidence" value="ECO:0007669"/>
    <property type="project" value="InterPro"/>
</dbReference>
<feature type="short sequence motif" description="Q motif" evidence="5">
    <location>
        <begin position="3"/>
        <end position="31"/>
    </location>
</feature>
<dbReference type="InterPro" id="IPR044742">
    <property type="entry name" value="DEAD/DEAH_RhlB"/>
</dbReference>
<reference evidence="10 11" key="1">
    <citation type="submission" date="2016-10" db="EMBL/GenBank/DDBJ databases">
        <title>Draft genome sequences of four alkaliphilic bacteria belonging to the Anaerobacillus genus.</title>
        <authorList>
            <person name="Bassil N.M."/>
            <person name="Lloyd J.R."/>
        </authorList>
    </citation>
    <scope>NUCLEOTIDE SEQUENCE [LARGE SCALE GENOMIC DNA]</scope>
    <source>
        <strain evidence="10 11">DSM 22531</strain>
    </source>
</reference>
<evidence type="ECO:0000256" key="3">
    <source>
        <dbReference type="ARBA" id="ARBA00022806"/>
    </source>
</evidence>
<dbReference type="CDD" id="cd00268">
    <property type="entry name" value="DEADc"/>
    <property type="match status" value="1"/>
</dbReference>
<evidence type="ECO:0000259" key="9">
    <source>
        <dbReference type="PROSITE" id="PS51195"/>
    </source>
</evidence>
<dbReference type="InterPro" id="IPR001650">
    <property type="entry name" value="Helicase_C-like"/>
</dbReference>
<dbReference type="InterPro" id="IPR014014">
    <property type="entry name" value="RNA_helicase_DEAD_Q_motif"/>
</dbReference>
<dbReference type="OrthoDB" id="9805696at2"/>
<dbReference type="Pfam" id="PF00271">
    <property type="entry name" value="Helicase_C"/>
    <property type="match status" value="1"/>
</dbReference>
<evidence type="ECO:0000256" key="4">
    <source>
        <dbReference type="ARBA" id="ARBA00022840"/>
    </source>
</evidence>
<dbReference type="GO" id="GO:0033592">
    <property type="term" value="F:RNA strand annealing activity"/>
    <property type="evidence" value="ECO:0007669"/>
    <property type="project" value="TreeGrafter"/>
</dbReference>
<dbReference type="Gene3D" id="3.40.50.300">
    <property type="entry name" value="P-loop containing nucleotide triphosphate hydrolases"/>
    <property type="match status" value="2"/>
</dbReference>
<dbReference type="PROSITE" id="PS51195">
    <property type="entry name" value="Q_MOTIF"/>
    <property type="match status" value="1"/>
</dbReference>
<dbReference type="InterPro" id="IPR050547">
    <property type="entry name" value="DEAD_box_RNA_helicases"/>
</dbReference>
<proteinExistence type="inferred from homology"/>
<dbReference type="InterPro" id="IPR027417">
    <property type="entry name" value="P-loop_NTPase"/>
</dbReference>
<dbReference type="PROSITE" id="PS51194">
    <property type="entry name" value="HELICASE_CTER"/>
    <property type="match status" value="1"/>
</dbReference>
<gene>
    <name evidence="10" type="ORF">BKP45_06270</name>
</gene>
<dbReference type="PROSITE" id="PS00039">
    <property type="entry name" value="DEAD_ATP_HELICASE"/>
    <property type="match status" value="1"/>
</dbReference>
<comment type="caution">
    <text evidence="10">The sequence shown here is derived from an EMBL/GenBank/DDBJ whole genome shotgun (WGS) entry which is preliminary data.</text>
</comment>
<evidence type="ECO:0000259" key="8">
    <source>
        <dbReference type="PROSITE" id="PS51194"/>
    </source>
</evidence>
<dbReference type="PANTHER" id="PTHR47963">
    <property type="entry name" value="DEAD-BOX ATP-DEPENDENT RNA HELICASE 47, MITOCHONDRIAL"/>
    <property type="match status" value="1"/>
</dbReference>
<feature type="domain" description="Helicase C-terminal" evidence="8">
    <location>
        <begin position="217"/>
        <end position="377"/>
    </location>
</feature>
<dbReference type="Proteomes" id="UP000180057">
    <property type="component" value="Unassembled WGS sequence"/>
</dbReference>
<dbReference type="STRING" id="472963.BKP45_06270"/>
<keyword evidence="1 6" id="KW-0547">Nucleotide-binding</keyword>
<dbReference type="CDD" id="cd18787">
    <property type="entry name" value="SF2_C_DEAD"/>
    <property type="match status" value="1"/>
</dbReference>
<dbReference type="SMART" id="SM00487">
    <property type="entry name" value="DEXDc"/>
    <property type="match status" value="1"/>
</dbReference>
<evidence type="ECO:0000313" key="11">
    <source>
        <dbReference type="Proteomes" id="UP000180057"/>
    </source>
</evidence>
<dbReference type="GO" id="GO:0016787">
    <property type="term" value="F:hydrolase activity"/>
    <property type="evidence" value="ECO:0007669"/>
    <property type="project" value="UniProtKB-KW"/>
</dbReference>
<keyword evidence="11" id="KW-1185">Reference proteome</keyword>
<evidence type="ECO:0000313" key="10">
    <source>
        <dbReference type="EMBL" id="OIJ22246.1"/>
    </source>
</evidence>
<dbReference type="InterPro" id="IPR014001">
    <property type="entry name" value="Helicase_ATP-bd"/>
</dbReference>
<dbReference type="GO" id="GO:0009409">
    <property type="term" value="P:response to cold"/>
    <property type="evidence" value="ECO:0007669"/>
    <property type="project" value="TreeGrafter"/>
</dbReference>
<dbReference type="GO" id="GO:0005840">
    <property type="term" value="C:ribosome"/>
    <property type="evidence" value="ECO:0007669"/>
    <property type="project" value="TreeGrafter"/>
</dbReference>
<name>A0A1S2MCC5_9BACI</name>
<accession>A0A1S2MCC5</accession>
<evidence type="ECO:0000256" key="1">
    <source>
        <dbReference type="ARBA" id="ARBA00022741"/>
    </source>
</evidence>
<keyword evidence="4 6" id="KW-0067">ATP-binding</keyword>
<dbReference type="EMBL" id="MLQS01000001">
    <property type="protein sequence ID" value="OIJ22246.1"/>
    <property type="molecule type" value="Genomic_DNA"/>
</dbReference>
<sequence length="380" mass="43012">MEIDFEKLEIAPFLLKGLEKMKITTPTQIQQEAIPTILRGEHVIGRSKTGSGKTLAFLLPLLSKVDEANKELQAMILAPTHELAMQIYRVVEELVTETNIQIDVFIGSANIKRQIDKLKKQKPQVVVGTPGRILELAQQKKLKIHQCKMVVVDEADRMLKERETRQAFVEISKRMDKETKYMFFSATISDELKIDIEALIRANATLISSDEKIETEKVQHEFIKCDDRDRIDTARRLIHSLKVTRGIIFVNHLDKVVETTKKLQYKGMKAAALSSESDKQQRAKVIQQLQNGEIQVVVASDLAARGLDVDDVTHIINLHPPVDEDAYVHRAGRTGRMGKLGAVLTLVTPKELFIIDKFQKKLGITITEKKLAYGKLYNKA</sequence>
<feature type="domain" description="DEAD-box RNA helicase Q" evidence="9">
    <location>
        <begin position="3"/>
        <end position="31"/>
    </location>
</feature>
<keyword evidence="2 6" id="KW-0378">Hydrolase</keyword>
<evidence type="ECO:0000256" key="2">
    <source>
        <dbReference type="ARBA" id="ARBA00022801"/>
    </source>
</evidence>
<feature type="domain" description="Helicase ATP-binding" evidence="7">
    <location>
        <begin position="34"/>
        <end position="206"/>
    </location>
</feature>
<dbReference type="AlphaFoldDB" id="A0A1S2MCC5"/>
<dbReference type="GO" id="GO:0005829">
    <property type="term" value="C:cytosol"/>
    <property type="evidence" value="ECO:0007669"/>
    <property type="project" value="TreeGrafter"/>
</dbReference>
<dbReference type="InterPro" id="IPR000629">
    <property type="entry name" value="RNA-helicase_DEAD-box_CS"/>
</dbReference>
<dbReference type="SUPFAM" id="SSF52540">
    <property type="entry name" value="P-loop containing nucleoside triphosphate hydrolases"/>
    <property type="match status" value="1"/>
</dbReference>
<dbReference type="GO" id="GO:0005524">
    <property type="term" value="F:ATP binding"/>
    <property type="evidence" value="ECO:0007669"/>
    <property type="project" value="UniProtKB-KW"/>
</dbReference>
<keyword evidence="3 6" id="KW-0347">Helicase</keyword>
<dbReference type="SMART" id="SM00490">
    <property type="entry name" value="HELICc"/>
    <property type="match status" value="1"/>
</dbReference>
<protein>
    <submittedName>
        <fullName evidence="10">RNA helicase</fullName>
    </submittedName>
</protein>
<organism evidence="10 11">
    <name type="scientific">Anaerobacillus alkalidiazotrophicus</name>
    <dbReference type="NCBI Taxonomy" id="472963"/>
    <lineage>
        <taxon>Bacteria</taxon>
        <taxon>Bacillati</taxon>
        <taxon>Bacillota</taxon>
        <taxon>Bacilli</taxon>
        <taxon>Bacillales</taxon>
        <taxon>Bacillaceae</taxon>
        <taxon>Anaerobacillus</taxon>
    </lineage>
</organism>
<comment type="similarity">
    <text evidence="6">Belongs to the DEAD box helicase family.</text>
</comment>
<dbReference type="InterPro" id="IPR011545">
    <property type="entry name" value="DEAD/DEAH_box_helicase_dom"/>
</dbReference>
<dbReference type="Pfam" id="PF00270">
    <property type="entry name" value="DEAD"/>
    <property type="match status" value="1"/>
</dbReference>
<evidence type="ECO:0000256" key="6">
    <source>
        <dbReference type="RuleBase" id="RU000492"/>
    </source>
</evidence>
<evidence type="ECO:0000259" key="7">
    <source>
        <dbReference type="PROSITE" id="PS51192"/>
    </source>
</evidence>
<dbReference type="PANTHER" id="PTHR47963:SF7">
    <property type="entry name" value="ATP-DEPENDENT RNA HELICASE YFML-RELATED"/>
    <property type="match status" value="1"/>
</dbReference>
<dbReference type="PROSITE" id="PS51192">
    <property type="entry name" value="HELICASE_ATP_BIND_1"/>
    <property type="match status" value="1"/>
</dbReference>
<dbReference type="RefSeq" id="WP_071388804.1">
    <property type="nucleotide sequence ID" value="NZ_MLQS01000001.1"/>
</dbReference>
<evidence type="ECO:0000256" key="5">
    <source>
        <dbReference type="PROSITE-ProRule" id="PRU00552"/>
    </source>
</evidence>